<keyword evidence="2" id="KW-1185">Reference proteome</keyword>
<keyword evidence="1" id="KW-0614">Plasmid</keyword>
<dbReference type="PATRIC" id="fig|937777.3.peg.4094"/>
<dbReference type="EMBL" id="CP003383">
    <property type="protein sequence ID" value="AFZ69456.1"/>
    <property type="molecule type" value="Genomic_DNA"/>
</dbReference>
<dbReference type="KEGG" id="dpd:Deipe_4074"/>
<accession>L0A6H9</accession>
<geneLocation type="plasmid" evidence="1 2">
    <name>pDEIPE01</name>
</geneLocation>
<evidence type="ECO:0000313" key="1">
    <source>
        <dbReference type="EMBL" id="AFZ69456.1"/>
    </source>
</evidence>
<protein>
    <submittedName>
        <fullName evidence="1">Uncharacterized protein</fullName>
    </submittedName>
</protein>
<gene>
    <name evidence="1" type="ordered locus">Deipe_4074</name>
</gene>
<reference evidence="2" key="1">
    <citation type="submission" date="2012-03" db="EMBL/GenBank/DDBJ databases">
        <title>Complete sequence of plasmid 1 of Deinococcus peraridilitoris DSM 19664.</title>
        <authorList>
            <person name="Lucas S."/>
            <person name="Copeland A."/>
            <person name="Lapidus A."/>
            <person name="Glavina del Rio T."/>
            <person name="Dalin E."/>
            <person name="Tice H."/>
            <person name="Bruce D."/>
            <person name="Goodwin L."/>
            <person name="Pitluck S."/>
            <person name="Peters L."/>
            <person name="Mikhailova N."/>
            <person name="Lu M."/>
            <person name="Kyrpides N."/>
            <person name="Mavromatis K."/>
            <person name="Ivanova N."/>
            <person name="Brettin T."/>
            <person name="Detter J.C."/>
            <person name="Han C."/>
            <person name="Larimer F."/>
            <person name="Land M."/>
            <person name="Hauser L."/>
            <person name="Markowitz V."/>
            <person name="Cheng J.-F."/>
            <person name="Hugenholtz P."/>
            <person name="Woyke T."/>
            <person name="Wu D."/>
            <person name="Pukall R."/>
            <person name="Steenblock K."/>
            <person name="Brambilla E."/>
            <person name="Klenk H.-P."/>
            <person name="Eisen J.A."/>
        </authorList>
    </citation>
    <scope>NUCLEOTIDE SEQUENCE [LARGE SCALE GENOMIC DNA]</scope>
    <source>
        <strain evidence="2">DSM 19664 / LMG 22246 / CIP 109416 / KR-200</strain>
        <plasmid evidence="2">Plasmid pDEIPE01</plasmid>
    </source>
</reference>
<dbReference type="AlphaFoldDB" id="L0A6H9"/>
<name>L0A6H9_DEIPD</name>
<organism evidence="1 2">
    <name type="scientific">Deinococcus peraridilitoris (strain DSM 19664 / LMG 22246 / CIP 109416 / KR-200)</name>
    <dbReference type="NCBI Taxonomy" id="937777"/>
    <lineage>
        <taxon>Bacteria</taxon>
        <taxon>Thermotogati</taxon>
        <taxon>Deinococcota</taxon>
        <taxon>Deinococci</taxon>
        <taxon>Deinococcales</taxon>
        <taxon>Deinococcaceae</taxon>
        <taxon>Deinococcus</taxon>
    </lineage>
</organism>
<proteinExistence type="predicted"/>
<dbReference type="HOGENOM" id="CLU_2232174_0_0_0"/>
<sequence length="105" mass="11426">MVFPGGADLPTFWQVRDVGQAKLHGYLRDLGLTARLEVHVRLQEIKDGRGVHCSLDEPFVWPDGQRAWFTVEGVDGGTDAYAARVKLVVTGDLDGLLGGTRPAPL</sequence>
<evidence type="ECO:0000313" key="2">
    <source>
        <dbReference type="Proteomes" id="UP000010467"/>
    </source>
</evidence>
<dbReference type="Proteomes" id="UP000010467">
    <property type="component" value="Plasmid pDEIPE01"/>
</dbReference>